<dbReference type="STRING" id="1423807.FD16_GL000515"/>
<dbReference type="PANTHER" id="PTHR43479">
    <property type="entry name" value="ACREF/ENVCD OPERON REPRESSOR-RELATED"/>
    <property type="match status" value="1"/>
</dbReference>
<feature type="DNA-binding region" description="H-T-H motif" evidence="2">
    <location>
        <begin position="25"/>
        <end position="44"/>
    </location>
</feature>
<keyword evidence="5" id="KW-1185">Reference proteome</keyword>
<dbReference type="eggNOG" id="COG1309">
    <property type="taxonomic scope" value="Bacteria"/>
</dbReference>
<reference evidence="4 5" key="1">
    <citation type="journal article" date="2015" name="Genome Announc.">
        <title>Expanding the biotechnology potential of lactobacilli through comparative genomics of 213 strains and associated genera.</title>
        <authorList>
            <person name="Sun Z."/>
            <person name="Harris H.M."/>
            <person name="McCann A."/>
            <person name="Guo C."/>
            <person name="Argimon S."/>
            <person name="Zhang W."/>
            <person name="Yang X."/>
            <person name="Jeffery I.B."/>
            <person name="Cooney J.C."/>
            <person name="Kagawa T.F."/>
            <person name="Liu W."/>
            <person name="Song Y."/>
            <person name="Salvetti E."/>
            <person name="Wrobel A."/>
            <person name="Rasinkangas P."/>
            <person name="Parkhill J."/>
            <person name="Rea M.C."/>
            <person name="O'Sullivan O."/>
            <person name="Ritari J."/>
            <person name="Douillard F.P."/>
            <person name="Paul Ross R."/>
            <person name="Yang R."/>
            <person name="Briner A.E."/>
            <person name="Felis G.E."/>
            <person name="de Vos W.M."/>
            <person name="Barrangou R."/>
            <person name="Klaenhammer T.R."/>
            <person name="Caufield P.W."/>
            <person name="Cui Y."/>
            <person name="Zhang H."/>
            <person name="O'Toole P.W."/>
        </authorList>
    </citation>
    <scope>NUCLEOTIDE SEQUENCE [LARGE SCALE GENOMIC DNA]</scope>
    <source>
        <strain evidence="4 5">DSM 5007</strain>
    </source>
</reference>
<evidence type="ECO:0000313" key="4">
    <source>
        <dbReference type="EMBL" id="KRM11843.1"/>
    </source>
</evidence>
<evidence type="ECO:0000313" key="5">
    <source>
        <dbReference type="Proteomes" id="UP000051820"/>
    </source>
</evidence>
<dbReference type="OrthoDB" id="9810250at2"/>
<dbReference type="InterPro" id="IPR050624">
    <property type="entry name" value="HTH-type_Tx_Regulator"/>
</dbReference>
<sequence length="193" mass="22593">MKSSTEKLLDALAEMLKRMPIDQVKISELLKISSVSHSTFYRDFPTKDDFYSWVLKYYLNGLSSMSFKNAATPEDFYTHYFNFIYDNRLFFKTFANQAIWPQFNYYLYQMGVERYSVILKQAFKSPKDANLISNYVVHAHVGVVLEWLKEEPMTRPEILVSRVTAMTKAALSSQKIDMSKLFPNNFNKSSNYS</sequence>
<accession>A0A0R1W9Q2</accession>
<dbReference type="GO" id="GO:0003677">
    <property type="term" value="F:DNA binding"/>
    <property type="evidence" value="ECO:0007669"/>
    <property type="project" value="UniProtKB-UniRule"/>
</dbReference>
<dbReference type="Gene3D" id="1.10.357.10">
    <property type="entry name" value="Tetracycline Repressor, domain 2"/>
    <property type="match status" value="1"/>
</dbReference>
<dbReference type="AlphaFoldDB" id="A0A0R1W9Q2"/>
<dbReference type="RefSeq" id="WP_010622686.1">
    <property type="nucleotide sequence ID" value="NZ_AZGF01000014.1"/>
</dbReference>
<keyword evidence="1 2" id="KW-0238">DNA-binding</keyword>
<evidence type="ECO:0000259" key="3">
    <source>
        <dbReference type="PROSITE" id="PS50977"/>
    </source>
</evidence>
<dbReference type="InterPro" id="IPR001647">
    <property type="entry name" value="HTH_TetR"/>
</dbReference>
<evidence type="ECO:0000256" key="2">
    <source>
        <dbReference type="PROSITE-ProRule" id="PRU00335"/>
    </source>
</evidence>
<protein>
    <submittedName>
        <fullName evidence="4">TetR family transcriptional regulator</fullName>
    </submittedName>
</protein>
<dbReference type="PATRIC" id="fig|1423807.3.peg.523"/>
<comment type="caution">
    <text evidence="4">The sequence shown here is derived from an EMBL/GenBank/DDBJ whole genome shotgun (WGS) entry which is preliminary data.</text>
</comment>
<dbReference type="SUPFAM" id="SSF46689">
    <property type="entry name" value="Homeodomain-like"/>
    <property type="match status" value="1"/>
</dbReference>
<gene>
    <name evidence="4" type="ORF">FD16_GL000515</name>
</gene>
<dbReference type="Pfam" id="PF14278">
    <property type="entry name" value="TetR_C_8"/>
    <property type="match status" value="1"/>
</dbReference>
<proteinExistence type="predicted"/>
<dbReference type="EMBL" id="AZGF01000014">
    <property type="protein sequence ID" value="KRM11843.1"/>
    <property type="molecule type" value="Genomic_DNA"/>
</dbReference>
<dbReference type="InterPro" id="IPR009057">
    <property type="entry name" value="Homeodomain-like_sf"/>
</dbReference>
<organism evidence="4 5">
    <name type="scientific">Paucilactobacillus suebicus DSM 5007 = KCTC 3549</name>
    <dbReference type="NCBI Taxonomy" id="1423807"/>
    <lineage>
        <taxon>Bacteria</taxon>
        <taxon>Bacillati</taxon>
        <taxon>Bacillota</taxon>
        <taxon>Bacilli</taxon>
        <taxon>Lactobacillales</taxon>
        <taxon>Lactobacillaceae</taxon>
        <taxon>Paucilactobacillus</taxon>
    </lineage>
</organism>
<evidence type="ECO:0000256" key="1">
    <source>
        <dbReference type="ARBA" id="ARBA00023125"/>
    </source>
</evidence>
<dbReference type="Proteomes" id="UP000051820">
    <property type="component" value="Unassembled WGS sequence"/>
</dbReference>
<name>A0A0R1W9Q2_9LACO</name>
<dbReference type="PANTHER" id="PTHR43479:SF7">
    <property type="entry name" value="TETR-FAMILY TRANSCRIPTIONAL REGULATOR"/>
    <property type="match status" value="1"/>
</dbReference>
<dbReference type="InterPro" id="IPR039532">
    <property type="entry name" value="TetR_C_Firmicutes"/>
</dbReference>
<feature type="domain" description="HTH tetR-type" evidence="3">
    <location>
        <begin position="2"/>
        <end position="62"/>
    </location>
</feature>
<dbReference type="PROSITE" id="PS50977">
    <property type="entry name" value="HTH_TETR_2"/>
    <property type="match status" value="1"/>
</dbReference>